<gene>
    <name evidence="2" type="ORF">F5890DRAFT_1560217</name>
</gene>
<proteinExistence type="predicted"/>
<feature type="compositionally biased region" description="Polar residues" evidence="1">
    <location>
        <begin position="308"/>
        <end position="325"/>
    </location>
</feature>
<accession>A0AA38PMU5</accession>
<reference evidence="2" key="1">
    <citation type="submission" date="2022-08" db="EMBL/GenBank/DDBJ databases">
        <authorList>
            <consortium name="DOE Joint Genome Institute"/>
            <person name="Min B."/>
            <person name="Riley R."/>
            <person name="Sierra-Patev S."/>
            <person name="Naranjo-Ortiz M."/>
            <person name="Looney B."/>
            <person name="Konkel Z."/>
            <person name="Slot J.C."/>
            <person name="Sakamoto Y."/>
            <person name="Steenwyk J.L."/>
            <person name="Rokas A."/>
            <person name="Carro J."/>
            <person name="Camarero S."/>
            <person name="Ferreira P."/>
            <person name="Molpeceres G."/>
            <person name="Ruiz-Duenas F.J."/>
            <person name="Serrano A."/>
            <person name="Henrissat B."/>
            <person name="Drula E."/>
            <person name="Hughes K.W."/>
            <person name="Mata J.L."/>
            <person name="Ishikawa N.K."/>
            <person name="Vargas-Isla R."/>
            <person name="Ushijima S."/>
            <person name="Smith C.A."/>
            <person name="Ahrendt S."/>
            <person name="Andreopoulos W."/>
            <person name="He G."/>
            <person name="Labutti K."/>
            <person name="Lipzen A."/>
            <person name="Ng V."/>
            <person name="Sandor L."/>
            <person name="Barry K."/>
            <person name="Martinez A.T."/>
            <person name="Xiao Y."/>
            <person name="Gibbons J.G."/>
            <person name="Terashima K."/>
            <person name="Hibbett D.S."/>
            <person name="Grigoriev I.V."/>
        </authorList>
    </citation>
    <scope>NUCLEOTIDE SEQUENCE</scope>
    <source>
        <strain evidence="2">TFB7829</strain>
    </source>
</reference>
<feature type="region of interest" description="Disordered" evidence="1">
    <location>
        <begin position="406"/>
        <end position="433"/>
    </location>
</feature>
<dbReference type="Proteomes" id="UP001163850">
    <property type="component" value="Unassembled WGS sequence"/>
</dbReference>
<name>A0AA38PMU5_9AGAR</name>
<evidence type="ECO:0000256" key="1">
    <source>
        <dbReference type="SAM" id="MobiDB-lite"/>
    </source>
</evidence>
<feature type="region of interest" description="Disordered" evidence="1">
    <location>
        <begin position="21"/>
        <end position="62"/>
    </location>
</feature>
<sequence length="433" mass="47343">MSQNDNVNANDLSGSRHIQFGEFTGLSNPQNAPIGANPAAGTPAFNNVSGPGFPGPFGDGSHPSPVNNQNTPFGAITHAGASAFPVPTGPGFTGPTGGGSQSGFFPNTNPQFGHAPNFGSPFHGVNNYVALGTSYPFHQHMQTMTLFANYGYPTPMMNAQGMSSSVPTTPLRITVGNLITHSDNCAMCMGYGATAPSTNNQGHELVVNSLQEQLASTLRSHETKRQTLTDRITALELERNELCTRHESDMAQLDEISRDCQEANKRRLYWKDQYYDLRDHGDREVPMVPLQSRIASLEHRVASGPSIPLSQRLTPTEGDTNTQRNIEVKRSVRPEPAQGRVEEASAEPQASSSTHITPHMGEKRKREAAGQSSGQRALVSYDDLRDNSEEPTYSFKAYQMEHYLTDMEDDYSEPEAHPNQLKGKQRELQNKTN</sequence>
<feature type="region of interest" description="Disordered" evidence="1">
    <location>
        <begin position="305"/>
        <end position="393"/>
    </location>
</feature>
<evidence type="ECO:0000313" key="2">
    <source>
        <dbReference type="EMBL" id="KAJ3978508.1"/>
    </source>
</evidence>
<organism evidence="2 3">
    <name type="scientific">Lentinula detonsa</name>
    <dbReference type="NCBI Taxonomy" id="2804962"/>
    <lineage>
        <taxon>Eukaryota</taxon>
        <taxon>Fungi</taxon>
        <taxon>Dikarya</taxon>
        <taxon>Basidiomycota</taxon>
        <taxon>Agaricomycotina</taxon>
        <taxon>Agaricomycetes</taxon>
        <taxon>Agaricomycetidae</taxon>
        <taxon>Agaricales</taxon>
        <taxon>Marasmiineae</taxon>
        <taxon>Omphalotaceae</taxon>
        <taxon>Lentinula</taxon>
    </lineage>
</organism>
<comment type="caution">
    <text evidence="2">The sequence shown here is derived from an EMBL/GenBank/DDBJ whole genome shotgun (WGS) entry which is preliminary data.</text>
</comment>
<evidence type="ECO:0000313" key="3">
    <source>
        <dbReference type="Proteomes" id="UP001163850"/>
    </source>
</evidence>
<dbReference type="EMBL" id="MU803089">
    <property type="protein sequence ID" value="KAJ3978508.1"/>
    <property type="molecule type" value="Genomic_DNA"/>
</dbReference>
<feature type="compositionally biased region" description="Basic and acidic residues" evidence="1">
    <location>
        <begin position="424"/>
        <end position="433"/>
    </location>
</feature>
<dbReference type="AlphaFoldDB" id="A0AA38PMU5"/>
<protein>
    <submittedName>
        <fullName evidence="2">Uncharacterized protein</fullName>
    </submittedName>
</protein>